<reference evidence="6 7" key="1">
    <citation type="submission" date="2015-12" db="EMBL/GenBank/DDBJ databases">
        <authorList>
            <person name="Shamseldin A."/>
            <person name="Moawad H."/>
            <person name="Abd El-Rahim W.M."/>
            <person name="Sadowsky M.J."/>
        </authorList>
    </citation>
    <scope>NUCLEOTIDE SEQUENCE [LARGE SCALE GENOMIC DNA]</scope>
    <source>
        <strain evidence="6 7">SM2</strain>
    </source>
</reference>
<accession>A0A127M626</accession>
<dbReference type="PROSITE" id="PS00889">
    <property type="entry name" value="CNMP_BINDING_2"/>
    <property type="match status" value="1"/>
</dbReference>
<dbReference type="InterPro" id="IPR036388">
    <property type="entry name" value="WH-like_DNA-bd_sf"/>
</dbReference>
<dbReference type="SMART" id="SM00100">
    <property type="entry name" value="cNMP"/>
    <property type="match status" value="1"/>
</dbReference>
<name>A0A127M626_9GAMM</name>
<dbReference type="InterPro" id="IPR050397">
    <property type="entry name" value="Env_Response_Regulators"/>
</dbReference>
<evidence type="ECO:0000313" key="6">
    <source>
        <dbReference type="EMBL" id="AMO68656.1"/>
    </source>
</evidence>
<dbReference type="SUPFAM" id="SSF51206">
    <property type="entry name" value="cAMP-binding domain-like"/>
    <property type="match status" value="1"/>
</dbReference>
<evidence type="ECO:0000256" key="1">
    <source>
        <dbReference type="ARBA" id="ARBA00023015"/>
    </source>
</evidence>
<evidence type="ECO:0000256" key="3">
    <source>
        <dbReference type="ARBA" id="ARBA00023163"/>
    </source>
</evidence>
<keyword evidence="1" id="KW-0805">Transcription regulation</keyword>
<dbReference type="PANTHER" id="PTHR24567">
    <property type="entry name" value="CRP FAMILY TRANSCRIPTIONAL REGULATORY PROTEIN"/>
    <property type="match status" value="1"/>
</dbReference>
<evidence type="ECO:0000313" key="7">
    <source>
        <dbReference type="Proteomes" id="UP000074119"/>
    </source>
</evidence>
<protein>
    <submittedName>
        <fullName evidence="6">Crp/Fnr family transcriptional regulator</fullName>
    </submittedName>
</protein>
<dbReference type="PROSITE" id="PS51063">
    <property type="entry name" value="HTH_CRP_2"/>
    <property type="match status" value="1"/>
</dbReference>
<dbReference type="RefSeq" id="WP_008249757.1">
    <property type="nucleotide sequence ID" value="NZ_CP014544.1"/>
</dbReference>
<dbReference type="KEGG" id="zal:AZF00_10270"/>
<dbReference type="GO" id="GO:0005829">
    <property type="term" value="C:cytosol"/>
    <property type="evidence" value="ECO:0007669"/>
    <property type="project" value="TreeGrafter"/>
</dbReference>
<dbReference type="Proteomes" id="UP000074119">
    <property type="component" value="Chromosome"/>
</dbReference>
<dbReference type="PANTHER" id="PTHR24567:SF74">
    <property type="entry name" value="HTH-TYPE TRANSCRIPTIONAL REGULATOR ARCR"/>
    <property type="match status" value="1"/>
</dbReference>
<organism evidence="6 7">
    <name type="scientific">Zhongshania aliphaticivorans</name>
    <dbReference type="NCBI Taxonomy" id="1470434"/>
    <lineage>
        <taxon>Bacteria</taxon>
        <taxon>Pseudomonadati</taxon>
        <taxon>Pseudomonadota</taxon>
        <taxon>Gammaproteobacteria</taxon>
        <taxon>Cellvibrionales</taxon>
        <taxon>Spongiibacteraceae</taxon>
        <taxon>Zhongshania</taxon>
    </lineage>
</organism>
<dbReference type="AlphaFoldDB" id="A0A127M626"/>
<dbReference type="Pfam" id="PF13545">
    <property type="entry name" value="HTH_Crp_2"/>
    <property type="match status" value="1"/>
</dbReference>
<dbReference type="InterPro" id="IPR000595">
    <property type="entry name" value="cNMP-bd_dom"/>
</dbReference>
<dbReference type="GO" id="GO:0003700">
    <property type="term" value="F:DNA-binding transcription factor activity"/>
    <property type="evidence" value="ECO:0007669"/>
    <property type="project" value="TreeGrafter"/>
</dbReference>
<dbReference type="CDD" id="cd00038">
    <property type="entry name" value="CAP_ED"/>
    <property type="match status" value="1"/>
</dbReference>
<dbReference type="InterPro" id="IPR036390">
    <property type="entry name" value="WH_DNA-bd_sf"/>
</dbReference>
<gene>
    <name evidence="6" type="ORF">AZF00_10270</name>
</gene>
<dbReference type="STRING" id="1470434.AZF00_10270"/>
<feature type="domain" description="Cyclic nucleotide-binding" evidence="4">
    <location>
        <begin position="8"/>
        <end position="128"/>
    </location>
</feature>
<dbReference type="InterPro" id="IPR018490">
    <property type="entry name" value="cNMP-bd_dom_sf"/>
</dbReference>
<dbReference type="PROSITE" id="PS50042">
    <property type="entry name" value="CNMP_BINDING_3"/>
    <property type="match status" value="1"/>
</dbReference>
<keyword evidence="3" id="KW-0804">Transcription</keyword>
<evidence type="ECO:0000259" key="5">
    <source>
        <dbReference type="PROSITE" id="PS51063"/>
    </source>
</evidence>
<evidence type="ECO:0000256" key="2">
    <source>
        <dbReference type="ARBA" id="ARBA00023125"/>
    </source>
</evidence>
<dbReference type="InterPro" id="IPR014710">
    <property type="entry name" value="RmlC-like_jellyroll"/>
</dbReference>
<evidence type="ECO:0000259" key="4">
    <source>
        <dbReference type="PROSITE" id="PS50042"/>
    </source>
</evidence>
<dbReference type="InterPro" id="IPR018488">
    <property type="entry name" value="cNMP-bd_CS"/>
</dbReference>
<dbReference type="PRINTS" id="PR00103">
    <property type="entry name" value="CAMPKINASE"/>
</dbReference>
<feature type="domain" description="HTH crp-type" evidence="5">
    <location>
        <begin position="142"/>
        <end position="213"/>
    </location>
</feature>
<dbReference type="InterPro" id="IPR012318">
    <property type="entry name" value="HTH_CRP"/>
</dbReference>
<dbReference type="Pfam" id="PF00027">
    <property type="entry name" value="cNMP_binding"/>
    <property type="match status" value="1"/>
</dbReference>
<dbReference type="PROSITE" id="PS00888">
    <property type="entry name" value="CNMP_BINDING_1"/>
    <property type="match status" value="1"/>
</dbReference>
<sequence length="217" mass="24647">MSIENVDLFDGLMPEEIQILRDTSVLRDFAKNTVLIHEGDVADSLYVVESGRVKVYCSDKSGKDFVLNILEDGDYFGELALLDDDKRSASVRAMETTKVRIVYKEDFKAILDMHPNITRILNKNLTRRIRKLTNDVKSLALQDVYGRVVKVLTNLAQPAGDDGSMRIDEKLTQQEIADRVGSSREMVARILKDLTIGEYIDVEGRHIVIKRKLPESY</sequence>
<keyword evidence="2" id="KW-0238">DNA-binding</keyword>
<dbReference type="SMART" id="SM00419">
    <property type="entry name" value="HTH_CRP"/>
    <property type="match status" value="1"/>
</dbReference>
<proteinExistence type="predicted"/>
<dbReference type="SUPFAM" id="SSF46785">
    <property type="entry name" value="Winged helix' DNA-binding domain"/>
    <property type="match status" value="1"/>
</dbReference>
<dbReference type="EMBL" id="CP014544">
    <property type="protein sequence ID" value="AMO68656.1"/>
    <property type="molecule type" value="Genomic_DNA"/>
</dbReference>
<dbReference type="Gene3D" id="1.10.10.10">
    <property type="entry name" value="Winged helix-like DNA-binding domain superfamily/Winged helix DNA-binding domain"/>
    <property type="match status" value="1"/>
</dbReference>
<dbReference type="Gene3D" id="2.60.120.10">
    <property type="entry name" value="Jelly Rolls"/>
    <property type="match status" value="1"/>
</dbReference>
<dbReference type="GO" id="GO:0003677">
    <property type="term" value="F:DNA binding"/>
    <property type="evidence" value="ECO:0007669"/>
    <property type="project" value="UniProtKB-KW"/>
</dbReference>